<comment type="caution">
    <text evidence="2">The sequence shown here is derived from an EMBL/GenBank/DDBJ whole genome shotgun (WGS) entry which is preliminary data.</text>
</comment>
<keyword evidence="3" id="KW-1185">Reference proteome</keyword>
<proteinExistence type="predicted"/>
<feature type="compositionally biased region" description="Polar residues" evidence="1">
    <location>
        <begin position="17"/>
        <end position="29"/>
    </location>
</feature>
<name>A0A409XQS8_PSICY</name>
<evidence type="ECO:0000256" key="1">
    <source>
        <dbReference type="SAM" id="MobiDB-lite"/>
    </source>
</evidence>
<dbReference type="Proteomes" id="UP000283269">
    <property type="component" value="Unassembled WGS sequence"/>
</dbReference>
<dbReference type="InParanoid" id="A0A409XQS8"/>
<accession>A0A409XQS8</accession>
<dbReference type="PANTHER" id="PTHR40462:SF1">
    <property type="entry name" value="EXPRESSED PROTEIN"/>
    <property type="match status" value="1"/>
</dbReference>
<dbReference type="PANTHER" id="PTHR40462">
    <property type="entry name" value="CHROMOSOME 1, WHOLE GENOME SHOTGUN SEQUENCE"/>
    <property type="match status" value="1"/>
</dbReference>
<evidence type="ECO:0000313" key="2">
    <source>
        <dbReference type="EMBL" id="PPQ93159.1"/>
    </source>
</evidence>
<gene>
    <name evidence="2" type="ORF">CVT25_002415</name>
</gene>
<evidence type="ECO:0000313" key="3">
    <source>
        <dbReference type="Proteomes" id="UP000283269"/>
    </source>
</evidence>
<sequence>MNSRARARLRPLMVPSNGKTENNAQNKATSAIFGSINGTLGGGEKGENKENYLDKDLTTLPPSCPFHAPRPAIDIVQEYALKAGDQSNESAIEQAKDAQVARAIRTGCRTVTGNDFPIAEKTL</sequence>
<organism evidence="2 3">
    <name type="scientific">Psilocybe cyanescens</name>
    <dbReference type="NCBI Taxonomy" id="93625"/>
    <lineage>
        <taxon>Eukaryota</taxon>
        <taxon>Fungi</taxon>
        <taxon>Dikarya</taxon>
        <taxon>Basidiomycota</taxon>
        <taxon>Agaricomycotina</taxon>
        <taxon>Agaricomycetes</taxon>
        <taxon>Agaricomycetidae</taxon>
        <taxon>Agaricales</taxon>
        <taxon>Agaricineae</taxon>
        <taxon>Strophariaceae</taxon>
        <taxon>Psilocybe</taxon>
    </lineage>
</organism>
<dbReference type="EMBL" id="NHYD01000835">
    <property type="protein sequence ID" value="PPQ93159.1"/>
    <property type="molecule type" value="Genomic_DNA"/>
</dbReference>
<protein>
    <submittedName>
        <fullName evidence="2">Uncharacterized protein</fullName>
    </submittedName>
</protein>
<dbReference type="AlphaFoldDB" id="A0A409XQS8"/>
<feature type="region of interest" description="Disordered" evidence="1">
    <location>
        <begin position="1"/>
        <end position="29"/>
    </location>
</feature>
<dbReference type="OrthoDB" id="3050608at2759"/>
<reference evidence="2 3" key="1">
    <citation type="journal article" date="2018" name="Evol. Lett.">
        <title>Horizontal gene cluster transfer increased hallucinogenic mushroom diversity.</title>
        <authorList>
            <person name="Reynolds H.T."/>
            <person name="Vijayakumar V."/>
            <person name="Gluck-Thaler E."/>
            <person name="Korotkin H.B."/>
            <person name="Matheny P.B."/>
            <person name="Slot J.C."/>
        </authorList>
    </citation>
    <scope>NUCLEOTIDE SEQUENCE [LARGE SCALE GENOMIC DNA]</scope>
    <source>
        <strain evidence="2 3">2631</strain>
    </source>
</reference>